<evidence type="ECO:0000313" key="3">
    <source>
        <dbReference type="Proteomes" id="UP000766486"/>
    </source>
</evidence>
<keyword evidence="3" id="KW-1185">Reference proteome</keyword>
<name>A0ABY6UQJ5_BIOOC</name>
<keyword evidence="1" id="KW-0175">Coiled coil</keyword>
<accession>A0ABY6UQJ5</accession>
<sequence>MGKRNLEAAKAACQDTQEALVKAEDALAGTRKRLKVEKESLMEEIKHVEQEAPPVPHMDGQRRKIDKKWAEEVLSGRYIWGISMLCIFEFDRLADNTHARLGKGIRTLNGLKLWAITSGAVTKTFDARPEKELPLPNRIIRNDIGKIFRRFHHLICAARVSVERGGLIAGALADMETLLSELEMVTFKGPRHFPKPDGRFFIQEDYEELRDFLTRLVEEQKVVYFGTRFDRDWGKHDLTGKFPTFDQAFSKYSSPEDQLRGRKKIQSELILKNMQRRHRFLRDQPGTPDMEAWRSYPTKTPDEAVLGTVTDDSYPYCVDVYKMRGTR</sequence>
<dbReference type="EMBL" id="CABFNS010000845">
    <property type="protein sequence ID" value="VUC32140.1"/>
    <property type="molecule type" value="Genomic_DNA"/>
</dbReference>
<feature type="coiled-coil region" evidence="1">
    <location>
        <begin position="6"/>
        <end position="51"/>
    </location>
</feature>
<protein>
    <submittedName>
        <fullName evidence="2">Uncharacterized protein</fullName>
    </submittedName>
</protein>
<reference evidence="2 3" key="1">
    <citation type="submission" date="2019-06" db="EMBL/GenBank/DDBJ databases">
        <authorList>
            <person name="Broberg M."/>
        </authorList>
    </citation>
    <scope>NUCLEOTIDE SEQUENCE [LARGE SCALE GENOMIC DNA]</scope>
</reference>
<evidence type="ECO:0000313" key="2">
    <source>
        <dbReference type="EMBL" id="VUC32140.1"/>
    </source>
</evidence>
<dbReference type="Proteomes" id="UP000766486">
    <property type="component" value="Unassembled WGS sequence"/>
</dbReference>
<organism evidence="2 3">
    <name type="scientific">Bionectria ochroleuca</name>
    <name type="common">Gliocladium roseum</name>
    <dbReference type="NCBI Taxonomy" id="29856"/>
    <lineage>
        <taxon>Eukaryota</taxon>
        <taxon>Fungi</taxon>
        <taxon>Dikarya</taxon>
        <taxon>Ascomycota</taxon>
        <taxon>Pezizomycotina</taxon>
        <taxon>Sordariomycetes</taxon>
        <taxon>Hypocreomycetidae</taxon>
        <taxon>Hypocreales</taxon>
        <taxon>Bionectriaceae</taxon>
        <taxon>Clonostachys</taxon>
    </lineage>
</organism>
<gene>
    <name evidence="2" type="ORF">CLO192961_LOCUS321569</name>
</gene>
<evidence type="ECO:0000256" key="1">
    <source>
        <dbReference type="SAM" id="Coils"/>
    </source>
</evidence>
<proteinExistence type="predicted"/>
<comment type="caution">
    <text evidence="2">The sequence shown here is derived from an EMBL/GenBank/DDBJ whole genome shotgun (WGS) entry which is preliminary data.</text>
</comment>